<proteinExistence type="predicted"/>
<reference evidence="1" key="1">
    <citation type="journal article" date="2014" name="Front. Microbiol.">
        <title>High frequency of phylogenetically diverse reductive dehalogenase-homologous genes in deep subseafloor sedimentary metagenomes.</title>
        <authorList>
            <person name="Kawai M."/>
            <person name="Futagami T."/>
            <person name="Toyoda A."/>
            <person name="Takaki Y."/>
            <person name="Nishi S."/>
            <person name="Hori S."/>
            <person name="Arai W."/>
            <person name="Tsubouchi T."/>
            <person name="Morono Y."/>
            <person name="Uchiyama I."/>
            <person name="Ito T."/>
            <person name="Fujiyama A."/>
            <person name="Inagaki F."/>
            <person name="Takami H."/>
        </authorList>
    </citation>
    <scope>NUCLEOTIDE SEQUENCE</scope>
    <source>
        <strain evidence="1">Expedition CK06-06</strain>
    </source>
</reference>
<dbReference type="AlphaFoldDB" id="X1F584"/>
<evidence type="ECO:0000313" key="1">
    <source>
        <dbReference type="EMBL" id="GAH27735.1"/>
    </source>
</evidence>
<name>X1F584_9ZZZZ</name>
<sequence>MCKLSEVLRWLTLPILVNHLNQGEHNPDTGLFCRKSIHDLDSATETSEDTFNDVGGSKRNTSSVGKIRASYLFENPHIMERFGCEGFLKAIKNFTWDKVVDTIVKKIAVTLKDKSNKSISLE</sequence>
<dbReference type="EMBL" id="BARU01000137">
    <property type="protein sequence ID" value="GAH27735.1"/>
    <property type="molecule type" value="Genomic_DNA"/>
</dbReference>
<gene>
    <name evidence="1" type="ORF">S03H2_00623</name>
</gene>
<organism evidence="1">
    <name type="scientific">marine sediment metagenome</name>
    <dbReference type="NCBI Taxonomy" id="412755"/>
    <lineage>
        <taxon>unclassified sequences</taxon>
        <taxon>metagenomes</taxon>
        <taxon>ecological metagenomes</taxon>
    </lineage>
</organism>
<comment type="caution">
    <text evidence="1">The sequence shown here is derived from an EMBL/GenBank/DDBJ whole genome shotgun (WGS) entry which is preliminary data.</text>
</comment>
<protein>
    <submittedName>
        <fullName evidence="1">Uncharacterized protein</fullName>
    </submittedName>
</protein>
<accession>X1F584</accession>